<reference evidence="2 3" key="1">
    <citation type="submission" date="2017-06" db="EMBL/GenBank/DDBJ databases">
        <title>Sequencing and comparative analysis of myxobacterial genomes.</title>
        <authorList>
            <person name="Rupp O."/>
            <person name="Goesmann A."/>
            <person name="Sogaard-Andersen L."/>
        </authorList>
    </citation>
    <scope>NUCLEOTIDE SEQUENCE [LARGE SCALE GENOMIC DNA]</scope>
    <source>
        <strain evidence="2 3">DSM 14697</strain>
    </source>
</reference>
<feature type="domain" description="NAD-dependent epimerase/dehydratase" evidence="1">
    <location>
        <begin position="4"/>
        <end position="205"/>
    </location>
</feature>
<dbReference type="OrthoDB" id="9787292at2"/>
<dbReference type="Gene3D" id="3.40.50.720">
    <property type="entry name" value="NAD(P)-binding Rossmann-like Domain"/>
    <property type="match status" value="1"/>
</dbReference>
<accession>A0A250JUE9</accession>
<proteinExistence type="predicted"/>
<evidence type="ECO:0000313" key="2">
    <source>
        <dbReference type="EMBL" id="ATB47102.1"/>
    </source>
</evidence>
<gene>
    <name evidence="2" type="ORF">MYMAC_002709</name>
</gene>
<dbReference type="RefSeq" id="WP_043710902.1">
    <property type="nucleotide sequence ID" value="NZ_CP022203.1"/>
</dbReference>
<dbReference type="InterPro" id="IPR036291">
    <property type="entry name" value="NAD(P)-bd_dom_sf"/>
</dbReference>
<sequence>MRTLVTGATGYIGSAVVDALARAGHHVLGLARSDDARRKLAARGVQALAGDLAEAAGLAALTEQVDAIVWTATTNSEAVDAPAVAAALRAMEGTGKRFIYTSGVWVHGDTRGAVVDEDSPLEAAELVAWRPAVEQRVLSAPGVRGVVIRPGIVYGRTGGIPMMLAASARDDGAARYVGTGENRWPVVFIEDLAQLYVRALEQAPAGTVLVAVQGPSVQVKEIATAASEGAGARGNTRAWPLEDARKQFGAFADALALDQQLTSRRAEQLLGWTPRGPGILEELRTGSYARR</sequence>
<organism evidence="2 3">
    <name type="scientific">Corallococcus macrosporus DSM 14697</name>
    <dbReference type="NCBI Taxonomy" id="1189310"/>
    <lineage>
        <taxon>Bacteria</taxon>
        <taxon>Pseudomonadati</taxon>
        <taxon>Myxococcota</taxon>
        <taxon>Myxococcia</taxon>
        <taxon>Myxococcales</taxon>
        <taxon>Cystobacterineae</taxon>
        <taxon>Myxococcaceae</taxon>
        <taxon>Corallococcus</taxon>
    </lineage>
</organism>
<dbReference type="Proteomes" id="UP000217343">
    <property type="component" value="Chromosome"/>
</dbReference>
<dbReference type="InterPro" id="IPR001509">
    <property type="entry name" value="Epimerase_deHydtase"/>
</dbReference>
<dbReference type="GO" id="GO:0004029">
    <property type="term" value="F:aldehyde dehydrogenase (NAD+) activity"/>
    <property type="evidence" value="ECO:0007669"/>
    <property type="project" value="TreeGrafter"/>
</dbReference>
<evidence type="ECO:0000259" key="1">
    <source>
        <dbReference type="Pfam" id="PF01370"/>
    </source>
</evidence>
<keyword evidence="3" id="KW-1185">Reference proteome</keyword>
<dbReference type="AlphaFoldDB" id="A0A250JUE9"/>
<protein>
    <submittedName>
        <fullName evidence="2">NAD-dependent epimerase</fullName>
    </submittedName>
</protein>
<dbReference type="KEGG" id="mmas:MYMAC_002709"/>
<evidence type="ECO:0000313" key="3">
    <source>
        <dbReference type="Proteomes" id="UP000217343"/>
    </source>
</evidence>
<dbReference type="PANTHER" id="PTHR48079:SF6">
    <property type="entry name" value="NAD(P)-BINDING DOMAIN-CONTAINING PROTEIN-RELATED"/>
    <property type="match status" value="1"/>
</dbReference>
<dbReference type="InterPro" id="IPR051783">
    <property type="entry name" value="NAD(P)-dependent_oxidoreduct"/>
</dbReference>
<dbReference type="EMBL" id="CP022203">
    <property type="protein sequence ID" value="ATB47102.1"/>
    <property type="molecule type" value="Genomic_DNA"/>
</dbReference>
<dbReference type="Pfam" id="PF01370">
    <property type="entry name" value="Epimerase"/>
    <property type="match status" value="1"/>
</dbReference>
<dbReference type="SUPFAM" id="SSF51735">
    <property type="entry name" value="NAD(P)-binding Rossmann-fold domains"/>
    <property type="match status" value="1"/>
</dbReference>
<name>A0A250JUE9_9BACT</name>
<dbReference type="PANTHER" id="PTHR48079">
    <property type="entry name" value="PROTEIN YEEZ"/>
    <property type="match status" value="1"/>
</dbReference>
<dbReference type="GO" id="GO:0005737">
    <property type="term" value="C:cytoplasm"/>
    <property type="evidence" value="ECO:0007669"/>
    <property type="project" value="TreeGrafter"/>
</dbReference>